<dbReference type="Gene3D" id="3.65.10.10">
    <property type="entry name" value="Enolpyruvate transferase domain"/>
    <property type="match status" value="2"/>
</dbReference>
<dbReference type="PANTHER" id="PTHR43783">
    <property type="entry name" value="UDP-N-ACETYLGLUCOSAMINE 1-CARBOXYVINYLTRANSFERASE"/>
    <property type="match status" value="1"/>
</dbReference>
<comment type="similarity">
    <text evidence="10">Belongs to the EPSP synthase family. MurA subfamily.</text>
</comment>
<evidence type="ECO:0000256" key="13">
    <source>
        <dbReference type="ARBA" id="ARBA00042443"/>
    </source>
</evidence>
<protein>
    <recommendedName>
        <fullName evidence="12">UDP-N-acetylglucosamine 1-carboxyvinyltransferase</fullName>
        <ecNumber evidence="11">2.5.1.7</ecNumber>
    </recommendedName>
    <alternativeName>
        <fullName evidence="13">Enoylpyruvate transferase</fullName>
    </alternativeName>
    <alternativeName>
        <fullName evidence="14">UDP-N-acetylglucosamine enolpyruvyl transferase</fullName>
    </alternativeName>
</protein>
<dbReference type="RefSeq" id="WP_235374776.1">
    <property type="nucleotide sequence ID" value="NZ_CP113864.1"/>
</dbReference>
<keyword evidence="8" id="KW-0131">Cell cycle</keyword>
<evidence type="ECO:0000256" key="1">
    <source>
        <dbReference type="ARBA" id="ARBA00004496"/>
    </source>
</evidence>
<evidence type="ECO:0000256" key="15">
    <source>
        <dbReference type="ARBA" id="ARBA00047527"/>
    </source>
</evidence>
<dbReference type="InterPro" id="IPR050068">
    <property type="entry name" value="MurA_subfamily"/>
</dbReference>
<name>A0ABY7BGV8_9FIRM</name>
<comment type="catalytic activity">
    <reaction evidence="15">
        <text>phosphoenolpyruvate + UDP-N-acetyl-alpha-D-glucosamine = UDP-N-acetyl-3-O-(1-carboxyvinyl)-alpha-D-glucosamine + phosphate</text>
        <dbReference type="Rhea" id="RHEA:18681"/>
        <dbReference type="ChEBI" id="CHEBI:43474"/>
        <dbReference type="ChEBI" id="CHEBI:57705"/>
        <dbReference type="ChEBI" id="CHEBI:58702"/>
        <dbReference type="ChEBI" id="CHEBI:68483"/>
        <dbReference type="EC" id="2.5.1.7"/>
    </reaction>
</comment>
<keyword evidence="3" id="KW-0963">Cytoplasm</keyword>
<keyword evidence="6" id="KW-0133">Cell shape</keyword>
<reference evidence="17" key="1">
    <citation type="submission" date="2022-12" db="EMBL/GenBank/DDBJ databases">
        <authorList>
            <person name="Bing R.G."/>
            <person name="Willard D.J."/>
            <person name="Manesh M.J.H."/>
            <person name="Laemthong T."/>
            <person name="Crosby J.R."/>
            <person name="Kelly R.M."/>
        </authorList>
    </citation>
    <scope>NUCLEOTIDE SEQUENCE</scope>
    <source>
        <strain evidence="17">DSM 8991</strain>
    </source>
</reference>
<keyword evidence="5" id="KW-0808">Transferase</keyword>
<dbReference type="SUPFAM" id="SSF55205">
    <property type="entry name" value="EPT/RTPC-like"/>
    <property type="match status" value="1"/>
</dbReference>
<comment type="subcellular location">
    <subcellularLocation>
        <location evidence="1">Cytoplasm</location>
    </subcellularLocation>
</comment>
<gene>
    <name evidence="17" type="ORF">OTJ99_001927</name>
</gene>
<evidence type="ECO:0000256" key="7">
    <source>
        <dbReference type="ARBA" id="ARBA00022984"/>
    </source>
</evidence>
<keyword evidence="7" id="KW-0573">Peptidoglycan synthesis</keyword>
<dbReference type="Proteomes" id="UP001164745">
    <property type="component" value="Chromosome"/>
</dbReference>
<dbReference type="PANTHER" id="PTHR43783:SF1">
    <property type="entry name" value="UDP-N-ACETYLGLUCOSAMINE 1-CARBOXYVINYLTRANSFERASE"/>
    <property type="match status" value="1"/>
</dbReference>
<accession>A0ABY7BGV8</accession>
<dbReference type="InterPro" id="IPR001986">
    <property type="entry name" value="Enolpyruvate_Tfrase_dom"/>
</dbReference>
<feature type="domain" description="Enolpyruvate transferase" evidence="16">
    <location>
        <begin position="8"/>
        <end position="108"/>
    </location>
</feature>
<evidence type="ECO:0000256" key="9">
    <source>
        <dbReference type="ARBA" id="ARBA00023316"/>
    </source>
</evidence>
<comment type="pathway">
    <text evidence="2">Cell wall biogenesis; peptidoglycan biosynthesis.</text>
</comment>
<organism evidence="17 18">
    <name type="scientific">Caldicellulosiruptor naganoensis</name>
    <dbReference type="NCBI Taxonomy" id="29324"/>
    <lineage>
        <taxon>Bacteria</taxon>
        <taxon>Bacillati</taxon>
        <taxon>Bacillota</taxon>
        <taxon>Bacillota incertae sedis</taxon>
        <taxon>Caldicellulosiruptorales</taxon>
        <taxon>Caldicellulosiruptoraceae</taxon>
        <taxon>Caldicellulosiruptor</taxon>
    </lineage>
</organism>
<dbReference type="Pfam" id="PF00275">
    <property type="entry name" value="EPSP_synthase"/>
    <property type="match status" value="1"/>
</dbReference>
<evidence type="ECO:0000256" key="12">
    <source>
        <dbReference type="ARBA" id="ARBA00039754"/>
    </source>
</evidence>
<keyword evidence="9" id="KW-0961">Cell wall biogenesis/degradation</keyword>
<evidence type="ECO:0000256" key="10">
    <source>
        <dbReference type="ARBA" id="ARBA00038367"/>
    </source>
</evidence>
<proteinExistence type="inferred from homology"/>
<evidence type="ECO:0000256" key="11">
    <source>
        <dbReference type="ARBA" id="ARBA00039108"/>
    </source>
</evidence>
<evidence type="ECO:0000256" key="14">
    <source>
        <dbReference type="ARBA" id="ARBA00042842"/>
    </source>
</evidence>
<keyword evidence="4" id="KW-0132">Cell division</keyword>
<evidence type="ECO:0000256" key="4">
    <source>
        <dbReference type="ARBA" id="ARBA00022618"/>
    </source>
</evidence>
<evidence type="ECO:0000256" key="8">
    <source>
        <dbReference type="ARBA" id="ARBA00023306"/>
    </source>
</evidence>
<sequence>MEEKLIIDGPTFLNGEIDVEGSKNAALPILTASILAKGQVIIKNVPDIADVRHTLRILEYLGCKTEFENDIAFIDPASVDKFTIPPQYAKMMRSSILFLGAILSKFRKVRLTNYPGGV</sequence>
<dbReference type="InterPro" id="IPR036968">
    <property type="entry name" value="Enolpyruvate_Tfrase_sf"/>
</dbReference>
<evidence type="ECO:0000256" key="3">
    <source>
        <dbReference type="ARBA" id="ARBA00022490"/>
    </source>
</evidence>
<evidence type="ECO:0000313" key="18">
    <source>
        <dbReference type="Proteomes" id="UP001164745"/>
    </source>
</evidence>
<dbReference type="EC" id="2.5.1.7" evidence="11"/>
<evidence type="ECO:0000313" key="17">
    <source>
        <dbReference type="EMBL" id="WAM31112.1"/>
    </source>
</evidence>
<evidence type="ECO:0000259" key="16">
    <source>
        <dbReference type="Pfam" id="PF00275"/>
    </source>
</evidence>
<keyword evidence="18" id="KW-1185">Reference proteome</keyword>
<evidence type="ECO:0000256" key="5">
    <source>
        <dbReference type="ARBA" id="ARBA00022679"/>
    </source>
</evidence>
<evidence type="ECO:0000256" key="6">
    <source>
        <dbReference type="ARBA" id="ARBA00022960"/>
    </source>
</evidence>
<dbReference type="InterPro" id="IPR013792">
    <property type="entry name" value="RNA3'P_cycl/enolpyr_Trfase_a/b"/>
</dbReference>
<dbReference type="EMBL" id="CP113864">
    <property type="protein sequence ID" value="WAM31112.1"/>
    <property type="molecule type" value="Genomic_DNA"/>
</dbReference>
<evidence type="ECO:0000256" key="2">
    <source>
        <dbReference type="ARBA" id="ARBA00004752"/>
    </source>
</evidence>